<dbReference type="PROSITE" id="PS51257">
    <property type="entry name" value="PROKAR_LIPOPROTEIN"/>
    <property type="match status" value="1"/>
</dbReference>
<keyword evidence="1" id="KW-0732">Signal</keyword>
<evidence type="ECO:0000313" key="3">
    <source>
        <dbReference type="Proteomes" id="UP000757435"/>
    </source>
</evidence>
<gene>
    <name evidence="2" type="ORF">KME15_02480</name>
</gene>
<comment type="caution">
    <text evidence="2">The sequence shown here is derived from an EMBL/GenBank/DDBJ whole genome shotgun (WGS) entry which is preliminary data.</text>
</comment>
<dbReference type="AlphaFoldDB" id="A0A951UKR3"/>
<evidence type="ECO:0000313" key="2">
    <source>
        <dbReference type="EMBL" id="MBW4657515.1"/>
    </source>
</evidence>
<evidence type="ECO:0008006" key="4">
    <source>
        <dbReference type="Google" id="ProtNLM"/>
    </source>
</evidence>
<name>A0A951UKR3_9CYAN</name>
<accession>A0A951UKR3</accession>
<reference evidence="2" key="1">
    <citation type="submission" date="2021-05" db="EMBL/GenBank/DDBJ databases">
        <authorList>
            <person name="Pietrasiak N."/>
            <person name="Ward R."/>
            <person name="Stajich J.E."/>
            <person name="Kurbessoian T."/>
        </authorList>
    </citation>
    <scope>NUCLEOTIDE SEQUENCE</scope>
    <source>
        <strain evidence="2">UHER 2000/2452</strain>
    </source>
</reference>
<sequence>MRVSQVRQVGAIASTAFLLSVAAGCTSRPANVSTPEVSLENAVAPPAIQQPLTSTALKPVPVPNLIPATAAPERLPEVVTNRPDPFAPLLMAPTSITRAAVQTPPIAPSVIPLPASSAPATATVSVPRTFPAFQPPASVTAPTSAIPAVPPISAAQAIEVSGVVQAGNTTSIIIKAPDERTSRYVSVGDRLSNGRVLVKRVEMGAEPVVILEQDGAEVIKAIGSRG</sequence>
<evidence type="ECO:0000256" key="1">
    <source>
        <dbReference type="SAM" id="SignalP"/>
    </source>
</evidence>
<dbReference type="EMBL" id="JAHHHD010000002">
    <property type="protein sequence ID" value="MBW4657515.1"/>
    <property type="molecule type" value="Genomic_DNA"/>
</dbReference>
<organism evidence="2 3">
    <name type="scientific">Drouetiella hepatica Uher 2000/2452</name>
    <dbReference type="NCBI Taxonomy" id="904376"/>
    <lineage>
        <taxon>Bacteria</taxon>
        <taxon>Bacillati</taxon>
        <taxon>Cyanobacteriota</taxon>
        <taxon>Cyanophyceae</taxon>
        <taxon>Oculatellales</taxon>
        <taxon>Oculatellaceae</taxon>
        <taxon>Drouetiella</taxon>
    </lineage>
</organism>
<dbReference type="Proteomes" id="UP000757435">
    <property type="component" value="Unassembled WGS sequence"/>
</dbReference>
<feature type="signal peptide" evidence="1">
    <location>
        <begin position="1"/>
        <end position="22"/>
    </location>
</feature>
<proteinExistence type="predicted"/>
<reference evidence="2" key="2">
    <citation type="journal article" date="2022" name="Microbiol. Resour. Announc.">
        <title>Metagenome Sequencing to Explore Phylogenomics of Terrestrial Cyanobacteria.</title>
        <authorList>
            <person name="Ward R.D."/>
            <person name="Stajich J.E."/>
            <person name="Johansen J.R."/>
            <person name="Huntemann M."/>
            <person name="Clum A."/>
            <person name="Foster B."/>
            <person name="Foster B."/>
            <person name="Roux S."/>
            <person name="Palaniappan K."/>
            <person name="Varghese N."/>
            <person name="Mukherjee S."/>
            <person name="Reddy T.B.K."/>
            <person name="Daum C."/>
            <person name="Copeland A."/>
            <person name="Chen I.A."/>
            <person name="Ivanova N.N."/>
            <person name="Kyrpides N.C."/>
            <person name="Shapiro N."/>
            <person name="Eloe-Fadrosh E.A."/>
            <person name="Pietrasiak N."/>
        </authorList>
    </citation>
    <scope>NUCLEOTIDE SEQUENCE</scope>
    <source>
        <strain evidence="2">UHER 2000/2452</strain>
    </source>
</reference>
<feature type="chain" id="PRO_5037613657" description="Type II secretion system protein GspC N-terminal domain-containing protein" evidence="1">
    <location>
        <begin position="23"/>
        <end position="226"/>
    </location>
</feature>
<protein>
    <recommendedName>
        <fullName evidence="4">Type II secretion system protein GspC N-terminal domain-containing protein</fullName>
    </recommendedName>
</protein>